<dbReference type="PANTHER" id="PTHR30055">
    <property type="entry name" value="HTH-TYPE TRANSCRIPTIONAL REGULATOR RUTR"/>
    <property type="match status" value="1"/>
</dbReference>
<proteinExistence type="predicted"/>
<dbReference type="PATRIC" id="fig|394096.3.peg.4989"/>
<dbReference type="STRING" id="394096.DB31_8959"/>
<dbReference type="PRINTS" id="PR00455">
    <property type="entry name" value="HTHTETR"/>
</dbReference>
<protein>
    <submittedName>
        <fullName evidence="4">Transcriptional regulator, TetR family protein</fullName>
    </submittedName>
</protein>
<keyword evidence="5" id="KW-1185">Reference proteome</keyword>
<evidence type="ECO:0000313" key="4">
    <source>
        <dbReference type="EMBL" id="KFE66745.1"/>
    </source>
</evidence>
<evidence type="ECO:0000256" key="2">
    <source>
        <dbReference type="PROSITE-ProRule" id="PRU00335"/>
    </source>
</evidence>
<dbReference type="GO" id="GO:0003700">
    <property type="term" value="F:DNA-binding transcription factor activity"/>
    <property type="evidence" value="ECO:0007669"/>
    <property type="project" value="TreeGrafter"/>
</dbReference>
<evidence type="ECO:0000259" key="3">
    <source>
        <dbReference type="PROSITE" id="PS50977"/>
    </source>
</evidence>
<gene>
    <name evidence="4" type="ORF">DB31_8959</name>
</gene>
<dbReference type="PROSITE" id="PS50977">
    <property type="entry name" value="HTH_TETR_2"/>
    <property type="match status" value="1"/>
</dbReference>
<feature type="DNA-binding region" description="H-T-H motif" evidence="2">
    <location>
        <begin position="61"/>
        <end position="80"/>
    </location>
</feature>
<dbReference type="AlphaFoldDB" id="A0A085WGD2"/>
<dbReference type="InterPro" id="IPR050109">
    <property type="entry name" value="HTH-type_TetR-like_transc_reg"/>
</dbReference>
<dbReference type="EMBL" id="JMCB01000009">
    <property type="protein sequence ID" value="KFE66745.1"/>
    <property type="molecule type" value="Genomic_DNA"/>
</dbReference>
<feature type="domain" description="HTH tetR-type" evidence="3">
    <location>
        <begin position="38"/>
        <end position="98"/>
    </location>
</feature>
<sequence>MWPLKKASVIDFFQAPQQDRLMSSTATGATRQEQERSRVTRQKLMAAAIEVLAEQGWAGATTGAVAERAGVSRGACQHHFPTRAALVAAAVEHVFRQQSEEIVRRAKELPKSQRRVEPLLNLLADVYTGPLFRAATHLWVAAVTDDELKAKLLPLETHVGREVHRLTIELLGLDEGDREVRETVRASLDLLRGLALANLLHDDSARRRKVLAHWARVFEAQLTPA</sequence>
<dbReference type="SUPFAM" id="SSF46689">
    <property type="entry name" value="Homeodomain-like"/>
    <property type="match status" value="1"/>
</dbReference>
<dbReference type="Proteomes" id="UP000028725">
    <property type="component" value="Unassembled WGS sequence"/>
</dbReference>
<dbReference type="InterPro" id="IPR009057">
    <property type="entry name" value="Homeodomain-like_sf"/>
</dbReference>
<accession>A0A085WGD2</accession>
<comment type="caution">
    <text evidence="4">The sequence shown here is derived from an EMBL/GenBank/DDBJ whole genome shotgun (WGS) entry which is preliminary data.</text>
</comment>
<organism evidence="4 5">
    <name type="scientific">Hyalangium minutum</name>
    <dbReference type="NCBI Taxonomy" id="394096"/>
    <lineage>
        <taxon>Bacteria</taxon>
        <taxon>Pseudomonadati</taxon>
        <taxon>Myxococcota</taxon>
        <taxon>Myxococcia</taxon>
        <taxon>Myxococcales</taxon>
        <taxon>Cystobacterineae</taxon>
        <taxon>Archangiaceae</taxon>
        <taxon>Hyalangium</taxon>
    </lineage>
</organism>
<name>A0A085WGD2_9BACT</name>
<dbReference type="Gene3D" id="1.10.357.10">
    <property type="entry name" value="Tetracycline Repressor, domain 2"/>
    <property type="match status" value="1"/>
</dbReference>
<dbReference type="InterPro" id="IPR001647">
    <property type="entry name" value="HTH_TetR"/>
</dbReference>
<evidence type="ECO:0000256" key="1">
    <source>
        <dbReference type="ARBA" id="ARBA00023125"/>
    </source>
</evidence>
<dbReference type="Pfam" id="PF00440">
    <property type="entry name" value="TetR_N"/>
    <property type="match status" value="1"/>
</dbReference>
<reference evidence="4 5" key="1">
    <citation type="submission" date="2014-04" db="EMBL/GenBank/DDBJ databases">
        <title>Genome assembly of Hyalangium minutum DSM 14724.</title>
        <authorList>
            <person name="Sharma G."/>
            <person name="Subramanian S."/>
        </authorList>
    </citation>
    <scope>NUCLEOTIDE SEQUENCE [LARGE SCALE GENOMIC DNA]</scope>
    <source>
        <strain evidence="4 5">DSM 14724</strain>
    </source>
</reference>
<keyword evidence="1 2" id="KW-0238">DNA-binding</keyword>
<dbReference type="GO" id="GO:0000976">
    <property type="term" value="F:transcription cis-regulatory region binding"/>
    <property type="evidence" value="ECO:0007669"/>
    <property type="project" value="TreeGrafter"/>
</dbReference>
<evidence type="ECO:0000313" key="5">
    <source>
        <dbReference type="Proteomes" id="UP000028725"/>
    </source>
</evidence>
<dbReference type="PANTHER" id="PTHR30055:SF226">
    <property type="entry name" value="HTH-TYPE TRANSCRIPTIONAL REGULATOR PKSA"/>
    <property type="match status" value="1"/>
</dbReference>